<evidence type="ECO:0000313" key="3">
    <source>
        <dbReference type="Proteomes" id="UP000054047"/>
    </source>
</evidence>
<sequence length="127" mass="14365">MARSAQQARQPKKSKEERALKKAIKKQAREARREAQLANGLEERAKNDDAAKDEEMKDVPVACESTNDPTPPDEKQPVSTPAPDDRENSKPDMAWATSNKVGCSIVRCRDDNRYVGVCRYSPRYFQI</sequence>
<dbReference type="EMBL" id="KN733398">
    <property type="protein sequence ID" value="KIH58205.1"/>
    <property type="molecule type" value="Genomic_DNA"/>
</dbReference>
<evidence type="ECO:0000313" key="2">
    <source>
        <dbReference type="EMBL" id="KIH58205.1"/>
    </source>
</evidence>
<feature type="region of interest" description="Disordered" evidence="1">
    <location>
        <begin position="1"/>
        <end position="96"/>
    </location>
</feature>
<accession>A0A0C2GB45</accession>
<feature type="compositionally biased region" description="Basic and acidic residues" evidence="1">
    <location>
        <begin position="27"/>
        <end position="58"/>
    </location>
</feature>
<name>A0A0C2GB45_9BILA</name>
<keyword evidence="3" id="KW-1185">Reference proteome</keyword>
<dbReference type="AlphaFoldDB" id="A0A0C2GB45"/>
<dbReference type="InterPro" id="IPR035940">
    <property type="entry name" value="CAP_sf"/>
</dbReference>
<dbReference type="SUPFAM" id="SSF55797">
    <property type="entry name" value="PR-1-like"/>
    <property type="match status" value="1"/>
</dbReference>
<evidence type="ECO:0008006" key="4">
    <source>
        <dbReference type="Google" id="ProtNLM"/>
    </source>
</evidence>
<dbReference type="OrthoDB" id="10478022at2759"/>
<dbReference type="Proteomes" id="UP000054047">
    <property type="component" value="Unassembled WGS sequence"/>
</dbReference>
<dbReference type="Gene3D" id="3.40.33.10">
    <property type="entry name" value="CAP"/>
    <property type="match status" value="1"/>
</dbReference>
<evidence type="ECO:0000256" key="1">
    <source>
        <dbReference type="SAM" id="MobiDB-lite"/>
    </source>
</evidence>
<reference evidence="2 3" key="1">
    <citation type="submission" date="2013-12" db="EMBL/GenBank/DDBJ databases">
        <title>Draft genome of the parsitic nematode Ancylostoma duodenale.</title>
        <authorList>
            <person name="Mitreva M."/>
        </authorList>
    </citation>
    <scope>NUCLEOTIDE SEQUENCE [LARGE SCALE GENOMIC DNA]</scope>
    <source>
        <strain evidence="2 3">Zhejiang</strain>
    </source>
</reference>
<gene>
    <name evidence="2" type="ORF">ANCDUO_11592</name>
</gene>
<organism evidence="2 3">
    <name type="scientific">Ancylostoma duodenale</name>
    <dbReference type="NCBI Taxonomy" id="51022"/>
    <lineage>
        <taxon>Eukaryota</taxon>
        <taxon>Metazoa</taxon>
        <taxon>Ecdysozoa</taxon>
        <taxon>Nematoda</taxon>
        <taxon>Chromadorea</taxon>
        <taxon>Rhabditida</taxon>
        <taxon>Rhabditina</taxon>
        <taxon>Rhabditomorpha</taxon>
        <taxon>Strongyloidea</taxon>
        <taxon>Ancylostomatidae</taxon>
        <taxon>Ancylostomatinae</taxon>
        <taxon>Ancylostoma</taxon>
    </lineage>
</organism>
<protein>
    <recommendedName>
        <fullName evidence="4">SCP domain-containing protein</fullName>
    </recommendedName>
</protein>
<proteinExistence type="predicted"/>